<dbReference type="AlphaFoldDB" id="A0A9K3KTR4"/>
<feature type="compositionally biased region" description="Low complexity" evidence="1">
    <location>
        <begin position="193"/>
        <end position="207"/>
    </location>
</feature>
<dbReference type="OrthoDB" id="47152at2759"/>
<comment type="caution">
    <text evidence="3">The sequence shown here is derived from an EMBL/GenBank/DDBJ whole genome shotgun (WGS) entry which is preliminary data.</text>
</comment>
<feature type="region of interest" description="Disordered" evidence="1">
    <location>
        <begin position="181"/>
        <end position="214"/>
    </location>
</feature>
<dbReference type="EMBL" id="JAGRRH010000019">
    <property type="protein sequence ID" value="KAG7349386.1"/>
    <property type="molecule type" value="Genomic_DNA"/>
</dbReference>
<keyword evidence="2" id="KW-0732">Signal</keyword>
<protein>
    <submittedName>
        <fullName evidence="3">Uncharacterized protein</fullName>
    </submittedName>
</protein>
<gene>
    <name evidence="3" type="ORF">IV203_011983</name>
</gene>
<accession>A0A9K3KTR4</accession>
<feature type="region of interest" description="Disordered" evidence="1">
    <location>
        <begin position="412"/>
        <end position="450"/>
    </location>
</feature>
<dbReference type="Proteomes" id="UP000693970">
    <property type="component" value="Unassembled WGS sequence"/>
</dbReference>
<feature type="compositionally biased region" description="Basic and acidic residues" evidence="1">
    <location>
        <begin position="438"/>
        <end position="448"/>
    </location>
</feature>
<feature type="region of interest" description="Disordered" evidence="1">
    <location>
        <begin position="462"/>
        <end position="519"/>
    </location>
</feature>
<feature type="signal peptide" evidence="2">
    <location>
        <begin position="1"/>
        <end position="28"/>
    </location>
</feature>
<keyword evidence="4" id="KW-1185">Reference proteome</keyword>
<sequence length="519" mass="58772">MMISFSLSFLTVSTVTFLVLLLHTSTTAYSPEVSHRHIAGLWKLTQTTTSNSFQQPQRYPIKEFTVYPKDKNRRTSTTNTLSEIKKQSILLMLKENGQFEQYTEENDENSSSSIPDKLQYHKADILDRYSAFGRLRGSWELVDGKLILAPDRPTNDGDKKSQDAVLEGEVVAFSEQGLADNPALSKNYDNDDGSSSTTSTNSENRNNPVLDTHLSVPKGRINVGRFMYPKHHPYFFDTPMYNPLIKGKFELKQVLGSLNTQQSQNKEEVVPELFRERDFYGKKFWLTSHPLQPHQPKGKKRWSIKYNKYVEDPPPKRKKADESADKPIPTVNVIEVEFFQNNTFATIGGMGASTILRGKFYVIGDKKDQLWMQIWRFGFGRSVSGSVYSEGTYLSKDDEKTYWGRIEYVQDGEGELGGTEGKDGDTATRASKATIEPGESHPSDDNRRLRVKGSVIFGGNGLEPQPIGRFILTERTTAQTDEEDGDEEEDDDEEDTLKMDVDATDSDDQPFFNGDDAFQ</sequence>
<feature type="chain" id="PRO_5039923717" evidence="2">
    <location>
        <begin position="29"/>
        <end position="519"/>
    </location>
</feature>
<proteinExistence type="predicted"/>
<reference evidence="3" key="2">
    <citation type="submission" date="2021-04" db="EMBL/GenBank/DDBJ databases">
        <authorList>
            <person name="Podell S."/>
        </authorList>
    </citation>
    <scope>NUCLEOTIDE SEQUENCE</scope>
    <source>
        <strain evidence="3">Hildebrandi</strain>
    </source>
</reference>
<evidence type="ECO:0000313" key="4">
    <source>
        <dbReference type="Proteomes" id="UP000693970"/>
    </source>
</evidence>
<organism evidence="3 4">
    <name type="scientific">Nitzschia inconspicua</name>
    <dbReference type="NCBI Taxonomy" id="303405"/>
    <lineage>
        <taxon>Eukaryota</taxon>
        <taxon>Sar</taxon>
        <taxon>Stramenopiles</taxon>
        <taxon>Ochrophyta</taxon>
        <taxon>Bacillariophyta</taxon>
        <taxon>Bacillariophyceae</taxon>
        <taxon>Bacillariophycidae</taxon>
        <taxon>Bacillariales</taxon>
        <taxon>Bacillariaceae</taxon>
        <taxon>Nitzschia</taxon>
    </lineage>
</organism>
<evidence type="ECO:0000256" key="1">
    <source>
        <dbReference type="SAM" id="MobiDB-lite"/>
    </source>
</evidence>
<reference evidence="3" key="1">
    <citation type="journal article" date="2021" name="Sci. Rep.">
        <title>Diploid genomic architecture of Nitzschia inconspicua, an elite biomass production diatom.</title>
        <authorList>
            <person name="Oliver A."/>
            <person name="Podell S."/>
            <person name="Pinowska A."/>
            <person name="Traller J.C."/>
            <person name="Smith S.R."/>
            <person name="McClure R."/>
            <person name="Beliaev A."/>
            <person name="Bohutskyi P."/>
            <person name="Hill E.A."/>
            <person name="Rabines A."/>
            <person name="Zheng H."/>
            <person name="Allen L.Z."/>
            <person name="Kuo A."/>
            <person name="Grigoriev I.V."/>
            <person name="Allen A.E."/>
            <person name="Hazlebeck D."/>
            <person name="Allen E.E."/>
        </authorList>
    </citation>
    <scope>NUCLEOTIDE SEQUENCE</scope>
    <source>
        <strain evidence="3">Hildebrandi</strain>
    </source>
</reference>
<evidence type="ECO:0000313" key="3">
    <source>
        <dbReference type="EMBL" id="KAG7349386.1"/>
    </source>
</evidence>
<evidence type="ECO:0000256" key="2">
    <source>
        <dbReference type="SAM" id="SignalP"/>
    </source>
</evidence>
<name>A0A9K3KTR4_9STRA</name>
<feature type="compositionally biased region" description="Acidic residues" evidence="1">
    <location>
        <begin position="480"/>
        <end position="495"/>
    </location>
</feature>